<organism evidence="6 7">
    <name type="scientific">Thalassotalea eurytherma</name>
    <dbReference type="NCBI Taxonomy" id="1144278"/>
    <lineage>
        <taxon>Bacteria</taxon>
        <taxon>Pseudomonadati</taxon>
        <taxon>Pseudomonadota</taxon>
        <taxon>Gammaproteobacteria</taxon>
        <taxon>Alteromonadales</taxon>
        <taxon>Colwelliaceae</taxon>
        <taxon>Thalassotalea</taxon>
    </lineage>
</organism>
<dbReference type="SUPFAM" id="SSF46955">
    <property type="entry name" value="Putative DNA-binding domain"/>
    <property type="match status" value="1"/>
</dbReference>
<dbReference type="PROSITE" id="PS50937">
    <property type="entry name" value="HTH_MERR_2"/>
    <property type="match status" value="1"/>
</dbReference>
<dbReference type="InterPro" id="IPR000551">
    <property type="entry name" value="MerR-type_HTH_dom"/>
</dbReference>
<evidence type="ECO:0000313" key="6">
    <source>
        <dbReference type="EMBL" id="GLX82006.1"/>
    </source>
</evidence>
<dbReference type="Pfam" id="PF07739">
    <property type="entry name" value="TipAS"/>
    <property type="match status" value="1"/>
</dbReference>
<dbReference type="Proteomes" id="UP001157133">
    <property type="component" value="Unassembled WGS sequence"/>
</dbReference>
<gene>
    <name evidence="6" type="ORF">theurythT_14580</name>
</gene>
<evidence type="ECO:0000313" key="7">
    <source>
        <dbReference type="Proteomes" id="UP001157133"/>
    </source>
</evidence>
<name>A0ABQ6H556_9GAMM</name>
<dbReference type="SUPFAM" id="SSF89082">
    <property type="entry name" value="Antibiotic binding domain of TipA-like multidrug resistance regulators"/>
    <property type="match status" value="1"/>
</dbReference>
<dbReference type="PANTHER" id="PTHR30204">
    <property type="entry name" value="REDOX-CYCLING DRUG-SENSING TRANSCRIPTIONAL ACTIVATOR SOXR"/>
    <property type="match status" value="1"/>
</dbReference>
<keyword evidence="7" id="KW-1185">Reference proteome</keyword>
<reference evidence="6 7" key="1">
    <citation type="submission" date="2023-03" db="EMBL/GenBank/DDBJ databases">
        <title>Draft genome sequence of Thalassotalea eurytherma JCM 18482T.</title>
        <authorList>
            <person name="Sawabe T."/>
        </authorList>
    </citation>
    <scope>NUCLEOTIDE SEQUENCE [LARGE SCALE GENOMIC DNA]</scope>
    <source>
        <strain evidence="6 7">JCM 18482</strain>
    </source>
</reference>
<protein>
    <submittedName>
        <fullName evidence="6">Transcriptional regulator</fullName>
    </submittedName>
</protein>
<dbReference type="CDD" id="cd01106">
    <property type="entry name" value="HTH_TipAL-Mta"/>
    <property type="match status" value="1"/>
</dbReference>
<keyword evidence="4" id="KW-0804">Transcription</keyword>
<evidence type="ECO:0000256" key="3">
    <source>
        <dbReference type="ARBA" id="ARBA00023159"/>
    </source>
</evidence>
<sequence length="263" mass="30398">MLNNIYSVSKLSEITGVTIRTLHYYDKVGLLKPHRRADNHYREYTQEHLALLKQIIIYRELDFSLAQIKDLIYAKDLDFIQTLSNQKALLLKRQEETQVIINSIEVTMNVLAGEKNLELLFSDMPEGFNEKVMKLKGDDTFDSMLSSLGRLSKNEIELSKKQTDDWAFDYKSVLSVSVNSEQVQKKIKEHYNLMNSLFRKIHGDDFKGIGYNGYLILADKTISEPITKAFYENYQVGMAAHLYEAMIIFADKELSDMLKSISN</sequence>
<evidence type="ECO:0000256" key="2">
    <source>
        <dbReference type="ARBA" id="ARBA00023125"/>
    </source>
</evidence>
<dbReference type="RefSeq" id="WP_284207355.1">
    <property type="nucleotide sequence ID" value="NZ_BSSU01000007.1"/>
</dbReference>
<dbReference type="InterPro" id="IPR047057">
    <property type="entry name" value="MerR_fam"/>
</dbReference>
<feature type="domain" description="HTH merR-type" evidence="5">
    <location>
        <begin position="5"/>
        <end position="74"/>
    </location>
</feature>
<evidence type="ECO:0000259" key="5">
    <source>
        <dbReference type="PROSITE" id="PS50937"/>
    </source>
</evidence>
<dbReference type="PROSITE" id="PS00552">
    <property type="entry name" value="HTH_MERR_1"/>
    <property type="match status" value="1"/>
</dbReference>
<dbReference type="InterPro" id="IPR012925">
    <property type="entry name" value="TipAS_dom"/>
</dbReference>
<keyword evidence="1" id="KW-0805">Transcription regulation</keyword>
<evidence type="ECO:0000256" key="1">
    <source>
        <dbReference type="ARBA" id="ARBA00023015"/>
    </source>
</evidence>
<dbReference type="InterPro" id="IPR009061">
    <property type="entry name" value="DNA-bd_dom_put_sf"/>
</dbReference>
<dbReference type="PANTHER" id="PTHR30204:SF90">
    <property type="entry name" value="HTH-TYPE TRANSCRIPTIONAL ACTIVATOR MTA"/>
    <property type="match status" value="1"/>
</dbReference>
<proteinExistence type="predicted"/>
<keyword evidence="2" id="KW-0238">DNA-binding</keyword>
<dbReference type="Gene3D" id="1.10.1660.10">
    <property type="match status" value="1"/>
</dbReference>
<dbReference type="EMBL" id="BSSU01000007">
    <property type="protein sequence ID" value="GLX82006.1"/>
    <property type="molecule type" value="Genomic_DNA"/>
</dbReference>
<evidence type="ECO:0000256" key="4">
    <source>
        <dbReference type="ARBA" id="ARBA00023163"/>
    </source>
</evidence>
<dbReference type="InterPro" id="IPR036244">
    <property type="entry name" value="TipA-like_antibiotic-bd"/>
</dbReference>
<accession>A0ABQ6H556</accession>
<dbReference type="Pfam" id="PF13411">
    <property type="entry name" value="MerR_1"/>
    <property type="match status" value="1"/>
</dbReference>
<keyword evidence="3" id="KW-0010">Activator</keyword>
<comment type="caution">
    <text evidence="6">The sequence shown here is derived from an EMBL/GenBank/DDBJ whole genome shotgun (WGS) entry which is preliminary data.</text>
</comment>
<dbReference type="SMART" id="SM00422">
    <property type="entry name" value="HTH_MERR"/>
    <property type="match status" value="1"/>
</dbReference>